<dbReference type="EMBL" id="JACXVP010000012">
    <property type="protein sequence ID" value="KAG5571670.1"/>
    <property type="molecule type" value="Genomic_DNA"/>
</dbReference>
<name>A0A9J5W9N0_SOLCO</name>
<feature type="non-terminal residue" evidence="1">
    <location>
        <position position="1"/>
    </location>
</feature>
<evidence type="ECO:0000313" key="1">
    <source>
        <dbReference type="EMBL" id="KAG5571670.1"/>
    </source>
</evidence>
<accession>A0A9J5W9N0</accession>
<evidence type="ECO:0000313" key="2">
    <source>
        <dbReference type="Proteomes" id="UP000824120"/>
    </source>
</evidence>
<keyword evidence="2" id="KW-1185">Reference proteome</keyword>
<organism evidence="1 2">
    <name type="scientific">Solanum commersonii</name>
    <name type="common">Commerson's wild potato</name>
    <name type="synonym">Commerson's nightshade</name>
    <dbReference type="NCBI Taxonomy" id="4109"/>
    <lineage>
        <taxon>Eukaryota</taxon>
        <taxon>Viridiplantae</taxon>
        <taxon>Streptophyta</taxon>
        <taxon>Embryophyta</taxon>
        <taxon>Tracheophyta</taxon>
        <taxon>Spermatophyta</taxon>
        <taxon>Magnoliopsida</taxon>
        <taxon>eudicotyledons</taxon>
        <taxon>Gunneridae</taxon>
        <taxon>Pentapetalae</taxon>
        <taxon>asterids</taxon>
        <taxon>lamiids</taxon>
        <taxon>Solanales</taxon>
        <taxon>Solanaceae</taxon>
        <taxon>Solanoideae</taxon>
        <taxon>Solaneae</taxon>
        <taxon>Solanum</taxon>
    </lineage>
</organism>
<reference evidence="1 2" key="1">
    <citation type="submission" date="2020-09" db="EMBL/GenBank/DDBJ databases">
        <title>De no assembly of potato wild relative species, Solanum commersonii.</title>
        <authorList>
            <person name="Cho K."/>
        </authorList>
    </citation>
    <scope>NUCLEOTIDE SEQUENCE [LARGE SCALE GENOMIC DNA]</scope>
    <source>
        <strain evidence="1">LZ3.2</strain>
        <tissue evidence="1">Leaf</tissue>
    </source>
</reference>
<gene>
    <name evidence="1" type="ORF">H5410_061436</name>
</gene>
<protein>
    <submittedName>
        <fullName evidence="1">Uncharacterized protein</fullName>
    </submittedName>
</protein>
<dbReference type="AlphaFoldDB" id="A0A9J5W9N0"/>
<proteinExistence type="predicted"/>
<dbReference type="Proteomes" id="UP000824120">
    <property type="component" value="Chromosome 12"/>
</dbReference>
<sequence length="166" mass="18461">CLKICAAEDQSAQLVESTDTFNDPPFGRFHCLLALAFNIFTLRVVGAQHTGTKGDLQADRRLANWAWRSSSLHFFVLFSRLVPSCQFKKDVSNSAIQDLIMNVHNKTQFTQARINCVSKDSSCDTPLPKILKLAILPSNASSSSTKVFECPHRNDDSIFTNKGLII</sequence>
<comment type="caution">
    <text evidence="1">The sequence shown here is derived from an EMBL/GenBank/DDBJ whole genome shotgun (WGS) entry which is preliminary data.</text>
</comment>